<evidence type="ECO:0000256" key="4">
    <source>
        <dbReference type="ARBA" id="ARBA00022833"/>
    </source>
</evidence>
<feature type="domain" description="Zinc finger ZPR1-type" evidence="5">
    <location>
        <begin position="268"/>
        <end position="427"/>
    </location>
</feature>
<name>A0A5K1VFE4_ENTHI</name>
<proteinExistence type="inferred from homology"/>
<dbReference type="GO" id="GO:0008270">
    <property type="term" value="F:zinc ion binding"/>
    <property type="evidence" value="ECO:0007669"/>
    <property type="project" value="UniProtKB-KW"/>
</dbReference>
<dbReference type="OMA" id="FREVVIM"/>
<dbReference type="VEuPathDB" id="AmoebaDB:EHI8A_137440"/>
<evidence type="ECO:0000256" key="2">
    <source>
        <dbReference type="ARBA" id="ARBA00022723"/>
    </source>
</evidence>
<dbReference type="FunFam" id="2.20.25.420:FF:000002">
    <property type="entry name" value="Zinc finger protein ZPR1"/>
    <property type="match status" value="1"/>
</dbReference>
<dbReference type="FunFam" id="2.60.120.1040:FF:000003">
    <property type="entry name" value="Zinc finger protein zpr1"/>
    <property type="match status" value="1"/>
</dbReference>
<dbReference type="NCBIfam" id="TIGR00310">
    <property type="entry name" value="ZPR1_znf"/>
    <property type="match status" value="2"/>
</dbReference>
<dbReference type="VEuPathDB" id="AmoebaDB:EHI7A_127140"/>
<dbReference type="SMART" id="SM00709">
    <property type="entry name" value="Zpr1"/>
    <property type="match status" value="2"/>
</dbReference>
<keyword evidence="4" id="KW-0862">Zinc</keyword>
<keyword evidence="3" id="KW-0863">Zinc-finger</keyword>
<dbReference type="InterPro" id="IPR042451">
    <property type="entry name" value="ZPR1_A/B_dom"/>
</dbReference>
<evidence type="ECO:0000313" key="7">
    <source>
        <dbReference type="Proteomes" id="UP000078387"/>
    </source>
</evidence>
<dbReference type="AlphaFoldDB" id="A0A5K1VFE4"/>
<organism evidence="6 7">
    <name type="scientific">Entamoeba histolytica</name>
    <dbReference type="NCBI Taxonomy" id="5759"/>
    <lineage>
        <taxon>Eukaryota</taxon>
        <taxon>Amoebozoa</taxon>
        <taxon>Evosea</taxon>
        <taxon>Archamoebae</taxon>
        <taxon>Mastigamoebida</taxon>
        <taxon>Entamoebidae</taxon>
        <taxon>Entamoeba</taxon>
    </lineage>
</organism>
<comment type="caution">
    <text evidence="6">The sequence shown here is derived from an EMBL/GenBank/DDBJ whole genome shotgun (WGS) entry which is preliminary data.</text>
</comment>
<dbReference type="VEuPathDB" id="AmoebaDB:EHI_126220"/>
<dbReference type="PANTHER" id="PTHR10876:SF0">
    <property type="entry name" value="ZINC FINGER PROTEIN ZPR1"/>
    <property type="match status" value="1"/>
</dbReference>
<dbReference type="InterPro" id="IPR004457">
    <property type="entry name" value="Znf_ZPR1"/>
</dbReference>
<dbReference type="InterPro" id="IPR042452">
    <property type="entry name" value="ZPR1_Znf1/2"/>
</dbReference>
<dbReference type="GO" id="GO:0005634">
    <property type="term" value="C:nucleus"/>
    <property type="evidence" value="ECO:0007669"/>
    <property type="project" value="TreeGrafter"/>
</dbReference>
<reference evidence="6 7" key="1">
    <citation type="submission" date="2016-05" db="EMBL/GenBank/DDBJ databases">
        <title>First whole genome sequencing of Entamoeba histolytica HM1:IMSS-clone-6.</title>
        <authorList>
            <person name="Mukherjee Avik.K."/>
            <person name="Izumyama S."/>
            <person name="Nakada-Tsukui K."/>
            <person name="Nozaki T."/>
        </authorList>
    </citation>
    <scope>NUCLEOTIDE SEQUENCE [LARGE SCALE GENOMIC DNA]</scope>
    <source>
        <strain evidence="6 7">HM1:IMSS clone 6</strain>
    </source>
</reference>
<gene>
    <name evidence="6" type="ORF">CL6EHI_126220</name>
</gene>
<dbReference type="EMBL" id="BDEQ01000001">
    <property type="protein sequence ID" value="GAT92868.1"/>
    <property type="molecule type" value="Genomic_DNA"/>
</dbReference>
<dbReference type="PANTHER" id="PTHR10876">
    <property type="entry name" value="ZINC FINGER PROTEIN ZPR1"/>
    <property type="match status" value="1"/>
</dbReference>
<protein>
    <submittedName>
        <fullName evidence="6">Zinc finger protein putative</fullName>
    </submittedName>
</protein>
<comment type="similarity">
    <text evidence="1">Belongs to the ZPR1 family.</text>
</comment>
<dbReference type="Proteomes" id="UP000078387">
    <property type="component" value="Unassembled WGS sequence"/>
</dbReference>
<evidence type="ECO:0000256" key="3">
    <source>
        <dbReference type="ARBA" id="ARBA00022771"/>
    </source>
</evidence>
<sequence>MTTEQPKQPEIITLSADKSQVTEVQSLCVNCYKQGTTRLMLTEIPYFRDILLAHFQCPYCHYENTEVEQTSPIQDHGMKFTLKVENIKDLSRQIVKSDHCSINFPSIGFEIPSTAQSSSLNTLEGFIENSIEAMNSILVQLIPTGDDYKKISSVVESLNKMKRVEEPYIVEIDDPSGNSFVQNLCVPKEDPQINTLVYIRNFEQNKAIGLIAENQTEITPADIDYDDKTSRQLVPEHKNAAATRTGLPDAIDQSTIPSSNNDIAELDEVCQSCGHMAKVRMLITQIPYFKEVTIMAFSCDTCGYRSNEVKCGGPVSPKAKKLTFKPKDIDDLSRSFLKSDTASVSIPEIGIELQPGTLGSKFTTVEGFIKDLADNFENMPFLHGDSAEKDQEDKVDALIDNLKKMRKMELPFTLIVDDPMANSYIQNPYYPEKDPCCEELDYERTNEQNDDLGLNDMVVD</sequence>
<dbReference type="Gene3D" id="2.60.120.1040">
    <property type="entry name" value="ZPR1, A/B domain"/>
    <property type="match status" value="2"/>
</dbReference>
<dbReference type="Pfam" id="PF03367">
    <property type="entry name" value="Zn_ribbon_ZPR1"/>
    <property type="match status" value="2"/>
</dbReference>
<dbReference type="Pfam" id="PF22794">
    <property type="entry name" value="jr-ZPR1"/>
    <property type="match status" value="2"/>
</dbReference>
<feature type="domain" description="Zinc finger ZPR1-type" evidence="5">
    <location>
        <begin position="26"/>
        <end position="183"/>
    </location>
</feature>
<accession>A0A5K1VFE4</accession>
<dbReference type="InterPro" id="IPR040141">
    <property type="entry name" value="ZPR1"/>
</dbReference>
<evidence type="ECO:0000259" key="5">
    <source>
        <dbReference type="SMART" id="SM00709"/>
    </source>
</evidence>
<evidence type="ECO:0000313" key="6">
    <source>
        <dbReference type="EMBL" id="GAT92868.1"/>
    </source>
</evidence>
<dbReference type="VEuPathDB" id="AmoebaDB:KM1_097030"/>
<dbReference type="Gene3D" id="2.20.25.420">
    <property type="entry name" value="ZPR1, zinc finger domain"/>
    <property type="match status" value="2"/>
</dbReference>
<keyword evidence="2" id="KW-0479">Metal-binding</keyword>
<dbReference type="InterPro" id="IPR056180">
    <property type="entry name" value="ZPR1_jr_dom"/>
</dbReference>
<evidence type="ECO:0000256" key="1">
    <source>
        <dbReference type="ARBA" id="ARBA00008354"/>
    </source>
</evidence>
<dbReference type="FunFam" id="2.20.25.420:FF:000001">
    <property type="entry name" value="Zinc finger protein ZPR1"/>
    <property type="match status" value="1"/>
</dbReference>
<dbReference type="VEuPathDB" id="AmoebaDB:EHI5A_100210"/>